<dbReference type="AlphaFoldDB" id="A0A371DB24"/>
<evidence type="ECO:0000313" key="3">
    <source>
        <dbReference type="Proteomes" id="UP000256964"/>
    </source>
</evidence>
<gene>
    <name evidence="2" type="ORF">OH76DRAFT_509513</name>
</gene>
<proteinExistence type="predicted"/>
<feature type="compositionally biased region" description="Polar residues" evidence="1">
    <location>
        <begin position="182"/>
        <end position="197"/>
    </location>
</feature>
<feature type="region of interest" description="Disordered" evidence="1">
    <location>
        <begin position="172"/>
        <end position="197"/>
    </location>
</feature>
<name>A0A371DB24_9APHY</name>
<dbReference type="Proteomes" id="UP000256964">
    <property type="component" value="Unassembled WGS sequence"/>
</dbReference>
<reference evidence="2 3" key="1">
    <citation type="journal article" date="2018" name="Biotechnol. Biofuels">
        <title>Integrative visual omics of the white-rot fungus Polyporus brumalis exposes the biotechnological potential of its oxidative enzymes for delignifying raw plant biomass.</title>
        <authorList>
            <person name="Miyauchi S."/>
            <person name="Rancon A."/>
            <person name="Drula E."/>
            <person name="Hage H."/>
            <person name="Chaduli D."/>
            <person name="Favel A."/>
            <person name="Grisel S."/>
            <person name="Henrissat B."/>
            <person name="Herpoel-Gimbert I."/>
            <person name="Ruiz-Duenas F.J."/>
            <person name="Chevret D."/>
            <person name="Hainaut M."/>
            <person name="Lin J."/>
            <person name="Wang M."/>
            <person name="Pangilinan J."/>
            <person name="Lipzen A."/>
            <person name="Lesage-Meessen L."/>
            <person name="Navarro D."/>
            <person name="Riley R."/>
            <person name="Grigoriev I.V."/>
            <person name="Zhou S."/>
            <person name="Raouche S."/>
            <person name="Rosso M.N."/>
        </authorList>
    </citation>
    <scope>NUCLEOTIDE SEQUENCE [LARGE SCALE GENOMIC DNA]</scope>
    <source>
        <strain evidence="2 3">BRFM 1820</strain>
    </source>
</reference>
<dbReference type="EMBL" id="KZ857403">
    <property type="protein sequence ID" value="RDX49738.1"/>
    <property type="molecule type" value="Genomic_DNA"/>
</dbReference>
<organism evidence="2 3">
    <name type="scientific">Lentinus brumalis</name>
    <dbReference type="NCBI Taxonomy" id="2498619"/>
    <lineage>
        <taxon>Eukaryota</taxon>
        <taxon>Fungi</taxon>
        <taxon>Dikarya</taxon>
        <taxon>Basidiomycota</taxon>
        <taxon>Agaricomycotina</taxon>
        <taxon>Agaricomycetes</taxon>
        <taxon>Polyporales</taxon>
        <taxon>Polyporaceae</taxon>
        <taxon>Lentinus</taxon>
    </lineage>
</organism>
<protein>
    <submittedName>
        <fullName evidence="2">Uncharacterized protein</fullName>
    </submittedName>
</protein>
<keyword evidence="3" id="KW-1185">Reference proteome</keyword>
<evidence type="ECO:0000256" key="1">
    <source>
        <dbReference type="SAM" id="MobiDB-lite"/>
    </source>
</evidence>
<evidence type="ECO:0000313" key="2">
    <source>
        <dbReference type="EMBL" id="RDX49738.1"/>
    </source>
</evidence>
<accession>A0A371DB24</accession>
<sequence length="197" mass="21931">MYSTVCTSTNKLTYDYIGSATLYKFRVGHLPRRRSTPPLANGGHSPCVTIALTVVPMSTSCPCATMISSSLVRFPRARQGASDDPAEHDTTYSRCHVYCLDIYLSPCKPDPRSRAVRHHVVAQHIARRRLPPLRPGFPFPDRIRSVPHLFALQQQSAPARFVHAVKRHVSSSRGDGPGFGLQTMTARQQTRSCRTMT</sequence>